<evidence type="ECO:0000256" key="6">
    <source>
        <dbReference type="SAM" id="Phobius"/>
    </source>
</evidence>
<reference evidence="8 9" key="2">
    <citation type="submission" date="2024-03" db="EMBL/GenBank/DDBJ databases">
        <title>The Genome Sequence of Enterococcus sp. DIV0205d.</title>
        <authorList>
            <consortium name="The Broad Institute Genomics Platform"/>
            <consortium name="The Broad Institute Microbial Omics Core"/>
            <consortium name="The Broad Institute Genomic Center for Infectious Diseases"/>
            <person name="Earl A."/>
            <person name="Manson A."/>
            <person name="Gilmore M."/>
            <person name="Schwartman J."/>
            <person name="Shea T."/>
            <person name="Abouelleil A."/>
            <person name="Cao P."/>
            <person name="Chapman S."/>
            <person name="Cusick C."/>
            <person name="Young S."/>
            <person name="Neafsey D."/>
            <person name="Nusbaum C."/>
            <person name="Birren B."/>
        </authorList>
    </citation>
    <scope>NUCLEOTIDE SEQUENCE [LARGE SCALE GENOMIC DNA]</scope>
    <source>
        <strain evidence="8 9">7F3_DIV0205</strain>
    </source>
</reference>
<evidence type="ECO:0000256" key="3">
    <source>
        <dbReference type="ARBA" id="ARBA00022729"/>
    </source>
</evidence>
<keyword evidence="6" id="KW-1133">Transmembrane helix</keyword>
<keyword evidence="4" id="KW-0572">Peptidoglycan-anchor</keyword>
<dbReference type="AlphaFoldDB" id="A0AAQ3Y644"/>
<keyword evidence="3" id="KW-0732">Signal</keyword>
<accession>A0AAQ3Y644</accession>
<dbReference type="Proteomes" id="UP000194948">
    <property type="component" value="Chromosome"/>
</dbReference>
<dbReference type="EMBL" id="CP147244">
    <property type="protein sequence ID" value="WYJ99064.1"/>
    <property type="molecule type" value="Genomic_DNA"/>
</dbReference>
<keyword evidence="6" id="KW-0812">Transmembrane</keyword>
<evidence type="ECO:0000313" key="9">
    <source>
        <dbReference type="Proteomes" id="UP000194948"/>
    </source>
</evidence>
<feature type="compositionally biased region" description="Low complexity" evidence="5">
    <location>
        <begin position="47"/>
        <end position="62"/>
    </location>
</feature>
<feature type="transmembrane region" description="Helical" evidence="6">
    <location>
        <begin position="77"/>
        <end position="99"/>
    </location>
</feature>
<gene>
    <name evidence="8" type="ORF">A5821_000140</name>
</gene>
<feature type="transmembrane region" description="Helical" evidence="6">
    <location>
        <begin position="12"/>
        <end position="31"/>
    </location>
</feature>
<keyword evidence="1" id="KW-0134">Cell wall</keyword>
<dbReference type="NCBIfam" id="TIGR01167">
    <property type="entry name" value="LPXTG_anchor"/>
    <property type="match status" value="1"/>
</dbReference>
<reference evidence="9" key="1">
    <citation type="submission" date="2017-05" db="EMBL/GenBank/DDBJ databases">
        <title>The Genome Sequence of EEnterococcus faecalis 9F2_4866.</title>
        <authorList>
            <consortium name="The Broad Institute Genomics Platform"/>
            <consortium name="The Broad Institute Genomic Center for Infectious Diseases"/>
            <person name="Earl A."/>
            <person name="Manson A."/>
            <person name="Schwartman J."/>
            <person name="Gilmore M."/>
            <person name="Abouelleil A."/>
            <person name="Cao P."/>
            <person name="Chapman S."/>
            <person name="Cusick C."/>
            <person name="Shea T."/>
            <person name="Young S."/>
            <person name="Neafsey D."/>
            <person name="Nusbaum C."/>
            <person name="Birren B."/>
        </authorList>
    </citation>
    <scope>NUCLEOTIDE SEQUENCE [LARGE SCALE GENOMIC DNA]</scope>
    <source>
        <strain evidence="9">7F3_DIV0205</strain>
    </source>
</reference>
<keyword evidence="2" id="KW-0964">Secreted</keyword>
<organism evidence="8 9">
    <name type="scientific">Candidatus Enterococcus palustris</name>
    <dbReference type="NCBI Taxonomy" id="1834189"/>
    <lineage>
        <taxon>Bacteria</taxon>
        <taxon>Bacillati</taxon>
        <taxon>Bacillota</taxon>
        <taxon>Bacilli</taxon>
        <taxon>Lactobacillales</taxon>
        <taxon>Enterococcaceae</taxon>
        <taxon>Enterococcus</taxon>
    </lineage>
</organism>
<evidence type="ECO:0000256" key="1">
    <source>
        <dbReference type="ARBA" id="ARBA00022512"/>
    </source>
</evidence>
<sequence>MIIKKVKVNVALVFLVFVGSIFTVFFTPVYGEEAAVQTNGEIVFTKESTVPTSESSSDSSEIPIKKPDGRFPSTGELIIKSLSVSGLALVILVLTFYLFKRKKKTDEKGGQSQ</sequence>
<dbReference type="InterPro" id="IPR019931">
    <property type="entry name" value="LPXTG_anchor"/>
</dbReference>
<feature type="region of interest" description="Disordered" evidence="5">
    <location>
        <begin position="47"/>
        <end position="68"/>
    </location>
</feature>
<evidence type="ECO:0000256" key="5">
    <source>
        <dbReference type="SAM" id="MobiDB-lite"/>
    </source>
</evidence>
<proteinExistence type="predicted"/>
<evidence type="ECO:0000313" key="8">
    <source>
        <dbReference type="EMBL" id="WYJ99064.1"/>
    </source>
</evidence>
<evidence type="ECO:0000256" key="2">
    <source>
        <dbReference type="ARBA" id="ARBA00022525"/>
    </source>
</evidence>
<evidence type="ECO:0000256" key="4">
    <source>
        <dbReference type="ARBA" id="ARBA00023088"/>
    </source>
</evidence>
<dbReference type="Pfam" id="PF00746">
    <property type="entry name" value="Gram_pos_anchor"/>
    <property type="match status" value="1"/>
</dbReference>
<protein>
    <recommendedName>
        <fullName evidence="7">Gram-positive cocci surface proteins LPxTG domain-containing protein</fullName>
    </recommendedName>
</protein>
<keyword evidence="6" id="KW-0472">Membrane</keyword>
<feature type="domain" description="Gram-positive cocci surface proteins LPxTG" evidence="7">
    <location>
        <begin position="71"/>
        <end position="105"/>
    </location>
</feature>
<keyword evidence="9" id="KW-1185">Reference proteome</keyword>
<dbReference type="RefSeq" id="WP_086312433.1">
    <property type="nucleotide sequence ID" value="NZ_CP147244.1"/>
</dbReference>
<evidence type="ECO:0000259" key="7">
    <source>
        <dbReference type="Pfam" id="PF00746"/>
    </source>
</evidence>
<name>A0AAQ3Y644_9ENTE</name>